<dbReference type="Proteomes" id="UP000053105">
    <property type="component" value="Unassembled WGS sequence"/>
</dbReference>
<dbReference type="SUPFAM" id="SSF53335">
    <property type="entry name" value="S-adenosyl-L-methionine-dependent methyltransferases"/>
    <property type="match status" value="1"/>
</dbReference>
<dbReference type="GO" id="GO:0005634">
    <property type="term" value="C:nucleus"/>
    <property type="evidence" value="ECO:0007669"/>
    <property type="project" value="TreeGrafter"/>
</dbReference>
<proteinExistence type="predicted"/>
<dbReference type="PANTHER" id="PTHR23108:SF0">
    <property type="entry name" value="METHYLTRANSFERASE-LIKE PROTEIN 22"/>
    <property type="match status" value="1"/>
</dbReference>
<dbReference type="GO" id="GO:0008276">
    <property type="term" value="F:protein methyltransferase activity"/>
    <property type="evidence" value="ECO:0007669"/>
    <property type="project" value="InterPro"/>
</dbReference>
<dbReference type="InterPro" id="IPR019410">
    <property type="entry name" value="Methyltransf_16"/>
</dbReference>
<dbReference type="EMBL" id="KQ435955">
    <property type="protein sequence ID" value="KOX68070.1"/>
    <property type="molecule type" value="Genomic_DNA"/>
</dbReference>
<dbReference type="STRING" id="166423.A0A0M8ZNT1"/>
<protein>
    <submittedName>
        <fullName evidence="1">Methyltransferase-like protein 22</fullName>
    </submittedName>
</protein>
<dbReference type="AlphaFoldDB" id="A0A0M8ZNT1"/>
<keyword evidence="1" id="KW-0489">Methyltransferase</keyword>
<name>A0A0M8ZNT1_9HYME</name>
<dbReference type="CDD" id="cd02440">
    <property type="entry name" value="AdoMet_MTases"/>
    <property type="match status" value="1"/>
</dbReference>
<dbReference type="OrthoDB" id="46564at2759"/>
<keyword evidence="1" id="KW-0808">Transferase</keyword>
<dbReference type="PANTHER" id="PTHR23108">
    <property type="entry name" value="METHYLTRANSFERASE-RELATED"/>
    <property type="match status" value="1"/>
</dbReference>
<evidence type="ECO:0000313" key="1">
    <source>
        <dbReference type="EMBL" id="KOX68070.1"/>
    </source>
</evidence>
<keyword evidence="2" id="KW-1185">Reference proteome</keyword>
<dbReference type="InterPro" id="IPR038899">
    <property type="entry name" value="METTL22"/>
</dbReference>
<gene>
    <name evidence="1" type="ORF">WN51_07366</name>
</gene>
<dbReference type="Gene3D" id="3.40.50.150">
    <property type="entry name" value="Vaccinia Virus protein VP39"/>
    <property type="match status" value="1"/>
</dbReference>
<accession>A0A0M8ZNT1</accession>
<dbReference type="InterPro" id="IPR029063">
    <property type="entry name" value="SAM-dependent_MTases_sf"/>
</dbReference>
<reference evidence="1 2" key="1">
    <citation type="submission" date="2015-07" db="EMBL/GenBank/DDBJ databases">
        <title>The genome of Melipona quadrifasciata.</title>
        <authorList>
            <person name="Pan H."/>
            <person name="Kapheim K."/>
        </authorList>
    </citation>
    <scope>NUCLEOTIDE SEQUENCE [LARGE SCALE GENOMIC DNA]</scope>
    <source>
        <strain evidence="1">0111107301</strain>
        <tissue evidence="1">Whole body</tissue>
    </source>
</reference>
<sequence length="328" mass="38074">MNKVIKYNDAENYTVGRLWLMRGLTFIVGAADWSTRYSRIRNGLLLTNMTLYTVTSEIFTESGNSYIKCKNDTAISKFIFKYPSYMIKPKCLNDLIYDNDDDIDIDRQQEGKLLIEHHISTELQHVGLQVWRGALLLADYILSNPNLFKNKVILELGAGVGLTSIVASFPAAEVICTDIDVKGILKLIHRNFIRNKAYIKSKIYVKELNFLNLKWSTFYKKRINEATVILAADVIYDEAVTKGFVQTLAELLNSDVQKVVYITLEKRYVFTTAKMETIAPMYEEFLNLIEAKHLNWHIEYIKIDFPQYFKYNRVKQMVLIKIENKLCK</sequence>
<organism evidence="1 2">
    <name type="scientific">Melipona quadrifasciata</name>
    <dbReference type="NCBI Taxonomy" id="166423"/>
    <lineage>
        <taxon>Eukaryota</taxon>
        <taxon>Metazoa</taxon>
        <taxon>Ecdysozoa</taxon>
        <taxon>Arthropoda</taxon>
        <taxon>Hexapoda</taxon>
        <taxon>Insecta</taxon>
        <taxon>Pterygota</taxon>
        <taxon>Neoptera</taxon>
        <taxon>Endopterygota</taxon>
        <taxon>Hymenoptera</taxon>
        <taxon>Apocrita</taxon>
        <taxon>Aculeata</taxon>
        <taxon>Apoidea</taxon>
        <taxon>Anthophila</taxon>
        <taxon>Apidae</taxon>
        <taxon>Melipona</taxon>
    </lineage>
</organism>
<evidence type="ECO:0000313" key="2">
    <source>
        <dbReference type="Proteomes" id="UP000053105"/>
    </source>
</evidence>
<dbReference type="GO" id="GO:0032259">
    <property type="term" value="P:methylation"/>
    <property type="evidence" value="ECO:0007669"/>
    <property type="project" value="UniProtKB-KW"/>
</dbReference>
<dbReference type="Pfam" id="PF10294">
    <property type="entry name" value="Methyltransf_16"/>
    <property type="match status" value="1"/>
</dbReference>